<sequence length="133" mass="15427">MPKERHRSSFLWYRNGLPLIASAFELLSLLPSSSAEDIYYGRLSRDYQGRETRRNSGGDGNGRRQQSSGTGYFYGQQPLVHTFETQGSCMRKCALPCVMQNVEDLMMPRWICPSQVRKHSLYKLEKIKKNMRD</sequence>
<dbReference type="WBParaSite" id="PS1159_v2.g3532.t1">
    <property type="protein sequence ID" value="PS1159_v2.g3532.t1"/>
    <property type="gene ID" value="PS1159_v2.g3532"/>
</dbReference>
<dbReference type="Proteomes" id="UP000887580">
    <property type="component" value="Unplaced"/>
</dbReference>
<accession>A0AC35GCA9</accession>
<evidence type="ECO:0000313" key="2">
    <source>
        <dbReference type="WBParaSite" id="PS1159_v2.g3532.t1"/>
    </source>
</evidence>
<protein>
    <submittedName>
        <fullName evidence="2">Uncharacterized protein</fullName>
    </submittedName>
</protein>
<organism evidence="1 2">
    <name type="scientific">Panagrolaimus sp. PS1159</name>
    <dbReference type="NCBI Taxonomy" id="55785"/>
    <lineage>
        <taxon>Eukaryota</taxon>
        <taxon>Metazoa</taxon>
        <taxon>Ecdysozoa</taxon>
        <taxon>Nematoda</taxon>
        <taxon>Chromadorea</taxon>
        <taxon>Rhabditida</taxon>
        <taxon>Tylenchina</taxon>
        <taxon>Panagrolaimomorpha</taxon>
        <taxon>Panagrolaimoidea</taxon>
        <taxon>Panagrolaimidae</taxon>
        <taxon>Panagrolaimus</taxon>
    </lineage>
</organism>
<proteinExistence type="predicted"/>
<name>A0AC35GCA9_9BILA</name>
<evidence type="ECO:0000313" key="1">
    <source>
        <dbReference type="Proteomes" id="UP000887580"/>
    </source>
</evidence>
<reference evidence="2" key="1">
    <citation type="submission" date="2022-11" db="UniProtKB">
        <authorList>
            <consortium name="WormBaseParasite"/>
        </authorList>
    </citation>
    <scope>IDENTIFICATION</scope>
</reference>